<sequence length="516" mass="57561">MILPQSISFHSRLKQLLALTFVLLGLTALTLLFAPPQTSTSIPSQVVHDHTSPAAQCPPCDPPSTWKSWFSSSDPPQLLPEVIPQISIEGYIQAYLSDLTGNVNATYLKEVHGLELGDTRLRAYTADLEHSYAEYLSPKSSEDPALQASPPPAWLSAVRARLSLRPPIEPLPPAPKQVITTDKSPDALPYEFDRWKEVMPKWNVRYFDDTELEYWVDKHFSGSRAQSIWAQLPRRVLQTDVFRYMVMLVQGGIYTDSDTAPIIHADHWGRPYSDLTSPLLKHLTRILSLSTSSHLEPEDPLSLSSHLLQDLGAEAFRDGFGSDDGEQGEPGLVISIEADALAFGWHDWREKGMARAIQMTQWTFLARPGHPVFLDALGHAFREAERIAALSQEAESQGEVYAPPSALEWTGPGVFTDCVYRYLMTRYGVTPDDLSGQKDPIRIGDVLILPAGSFSSVSPFGEEQQRPWAATWHGFYGRWREADPAEHQAEVSRQVRHDGSVSTAHRCISRRSGSIT</sequence>
<dbReference type="GO" id="GO:0000136">
    <property type="term" value="C:mannan polymerase complex"/>
    <property type="evidence" value="ECO:0007669"/>
    <property type="project" value="TreeGrafter"/>
</dbReference>
<dbReference type="InterPro" id="IPR007577">
    <property type="entry name" value="GlycoTrfase_DXD_sugar-bd_CS"/>
</dbReference>
<reference evidence="2" key="1">
    <citation type="submission" date="2023-02" db="EMBL/GenBank/DDBJ databases">
        <title>Identification and recombinant expression of a fungal hydrolase from Papiliotrema laurentii that hydrolyzes apple cutin and clears colloidal polyester polyurethane.</title>
        <authorList>
            <consortium name="DOE Joint Genome Institute"/>
            <person name="Roman V.A."/>
            <person name="Bojanowski C."/>
            <person name="Crable B.R."/>
            <person name="Wagner D.N."/>
            <person name="Hung C.S."/>
            <person name="Nadeau L.J."/>
            <person name="Schratz L."/>
            <person name="Haridas S."/>
            <person name="Pangilinan J."/>
            <person name="Lipzen A."/>
            <person name="Na H."/>
            <person name="Yan M."/>
            <person name="Ng V."/>
            <person name="Grigoriev I.V."/>
            <person name="Spatafora J.W."/>
            <person name="Barlow D."/>
            <person name="Biffinger J."/>
            <person name="Kelley-Loughnane N."/>
            <person name="Varaljay V.A."/>
            <person name="Crookes-Goodson W.J."/>
        </authorList>
    </citation>
    <scope>NUCLEOTIDE SEQUENCE</scope>
    <source>
        <strain evidence="2">5307AH</strain>
    </source>
</reference>
<dbReference type="Gene3D" id="3.90.550.20">
    <property type="match status" value="1"/>
</dbReference>
<evidence type="ECO:0000256" key="1">
    <source>
        <dbReference type="ARBA" id="ARBA00009003"/>
    </source>
</evidence>
<dbReference type="EMBL" id="JAODAN010000005">
    <property type="protein sequence ID" value="KAK1924202.1"/>
    <property type="molecule type" value="Genomic_DNA"/>
</dbReference>
<comment type="caution">
    <text evidence="2">The sequence shown here is derived from an EMBL/GenBank/DDBJ whole genome shotgun (WGS) entry which is preliminary data.</text>
</comment>
<dbReference type="PANTHER" id="PTHR31834">
    <property type="entry name" value="INITIATION-SPECIFIC ALPHA-1,6-MANNOSYLTRANSFERASE"/>
    <property type="match status" value="1"/>
</dbReference>
<dbReference type="GO" id="GO:0006487">
    <property type="term" value="P:protein N-linked glycosylation"/>
    <property type="evidence" value="ECO:0007669"/>
    <property type="project" value="TreeGrafter"/>
</dbReference>
<evidence type="ECO:0000313" key="3">
    <source>
        <dbReference type="Proteomes" id="UP001182556"/>
    </source>
</evidence>
<dbReference type="AlphaFoldDB" id="A0AAD9CZA4"/>
<gene>
    <name evidence="2" type="ORF">DB88DRAFT_546252</name>
</gene>
<comment type="similarity">
    <text evidence="1">Belongs to the glycosyltransferase 32 family.</text>
</comment>
<name>A0AAD9CZA4_PAPLA</name>
<accession>A0AAD9CZA4</accession>
<dbReference type="SUPFAM" id="SSF53448">
    <property type="entry name" value="Nucleotide-diphospho-sugar transferases"/>
    <property type="match status" value="1"/>
</dbReference>
<dbReference type="Proteomes" id="UP001182556">
    <property type="component" value="Unassembled WGS sequence"/>
</dbReference>
<protein>
    <submittedName>
        <fullName evidence="2">Glycosyltransferase</fullName>
    </submittedName>
</protein>
<dbReference type="PANTHER" id="PTHR31834:SF1">
    <property type="entry name" value="INITIATION-SPECIFIC ALPHA-1,6-MANNOSYLTRANSFERASE"/>
    <property type="match status" value="1"/>
</dbReference>
<evidence type="ECO:0000313" key="2">
    <source>
        <dbReference type="EMBL" id="KAK1924202.1"/>
    </source>
</evidence>
<organism evidence="2 3">
    <name type="scientific">Papiliotrema laurentii</name>
    <name type="common">Cryptococcus laurentii</name>
    <dbReference type="NCBI Taxonomy" id="5418"/>
    <lineage>
        <taxon>Eukaryota</taxon>
        <taxon>Fungi</taxon>
        <taxon>Dikarya</taxon>
        <taxon>Basidiomycota</taxon>
        <taxon>Agaricomycotina</taxon>
        <taxon>Tremellomycetes</taxon>
        <taxon>Tremellales</taxon>
        <taxon>Rhynchogastremaceae</taxon>
        <taxon>Papiliotrema</taxon>
    </lineage>
</organism>
<proteinExistence type="inferred from homology"/>
<dbReference type="InterPro" id="IPR039367">
    <property type="entry name" value="Och1-like"/>
</dbReference>
<dbReference type="GO" id="GO:0000009">
    <property type="term" value="F:alpha-1,6-mannosyltransferase activity"/>
    <property type="evidence" value="ECO:0007669"/>
    <property type="project" value="InterPro"/>
</dbReference>
<dbReference type="Pfam" id="PF04488">
    <property type="entry name" value="Gly_transf_sug"/>
    <property type="match status" value="1"/>
</dbReference>
<dbReference type="InterPro" id="IPR029044">
    <property type="entry name" value="Nucleotide-diphossugar_trans"/>
</dbReference>
<keyword evidence="3" id="KW-1185">Reference proteome</keyword>